<evidence type="ECO:0000256" key="1">
    <source>
        <dbReference type="SAM" id="Phobius"/>
    </source>
</evidence>
<feature type="transmembrane region" description="Helical" evidence="1">
    <location>
        <begin position="5"/>
        <end position="27"/>
    </location>
</feature>
<reference evidence="2 3" key="1">
    <citation type="submission" date="2020-08" db="EMBL/GenBank/DDBJ databases">
        <title>A Genomic Blueprint of the Chicken Gut Microbiome.</title>
        <authorList>
            <person name="Gilroy R."/>
            <person name="Ravi A."/>
            <person name="Getino M."/>
            <person name="Pursley I."/>
            <person name="Horton D.L."/>
            <person name="Alikhan N.-F."/>
            <person name="Baker D."/>
            <person name="Gharbi K."/>
            <person name="Hall N."/>
            <person name="Watson M."/>
            <person name="Adriaenssens E.M."/>
            <person name="Foster-Nyarko E."/>
            <person name="Jarju S."/>
            <person name="Secka A."/>
            <person name="Antonio M."/>
            <person name="Oren A."/>
            <person name="Chaudhuri R."/>
            <person name="La Ragione R.M."/>
            <person name="Hildebrand F."/>
            <person name="Pallen M.J."/>
        </authorList>
    </citation>
    <scope>NUCLEOTIDE SEQUENCE [LARGE SCALE GENOMIC DNA]</scope>
    <source>
        <strain evidence="2 3">Sa3CVA3</strain>
    </source>
</reference>
<organism evidence="2 3">
    <name type="scientific">Brevundimonas guildfordensis</name>
    <dbReference type="NCBI Taxonomy" id="2762241"/>
    <lineage>
        <taxon>Bacteria</taxon>
        <taxon>Pseudomonadati</taxon>
        <taxon>Pseudomonadota</taxon>
        <taxon>Alphaproteobacteria</taxon>
        <taxon>Caulobacterales</taxon>
        <taxon>Caulobacteraceae</taxon>
        <taxon>Brevundimonas</taxon>
    </lineage>
</organism>
<evidence type="ECO:0000313" key="3">
    <source>
        <dbReference type="Proteomes" id="UP000638918"/>
    </source>
</evidence>
<keyword evidence="3" id="KW-1185">Reference proteome</keyword>
<proteinExistence type="predicted"/>
<evidence type="ECO:0000313" key="2">
    <source>
        <dbReference type="EMBL" id="MBD7941728.1"/>
    </source>
</evidence>
<accession>A0ABR8R1W8</accession>
<keyword evidence="1" id="KW-0812">Transmembrane</keyword>
<gene>
    <name evidence="2" type="ORF">H9656_10055</name>
</gene>
<keyword evidence="1" id="KW-0472">Membrane</keyword>
<keyword evidence="1" id="KW-1133">Transmembrane helix</keyword>
<dbReference type="EMBL" id="JACSQU010000002">
    <property type="protein sequence ID" value="MBD7941728.1"/>
    <property type="molecule type" value="Genomic_DNA"/>
</dbReference>
<feature type="transmembrane region" description="Helical" evidence="1">
    <location>
        <begin position="33"/>
        <end position="54"/>
    </location>
</feature>
<dbReference type="Proteomes" id="UP000638918">
    <property type="component" value="Unassembled WGS sequence"/>
</dbReference>
<sequence>MRLSVVQVIAALFSAVCFVIAFIAAGVAVVSGAFMLLALAALGFIAFSALRRAFGRDRLTQRRPPAPPRPAGD</sequence>
<dbReference type="RefSeq" id="WP_191744122.1">
    <property type="nucleotide sequence ID" value="NZ_JACSQU010000002.1"/>
</dbReference>
<protein>
    <submittedName>
        <fullName evidence="2">Uncharacterized protein</fullName>
    </submittedName>
</protein>
<name>A0ABR8R1W8_9CAUL</name>
<comment type="caution">
    <text evidence="2">The sequence shown here is derived from an EMBL/GenBank/DDBJ whole genome shotgun (WGS) entry which is preliminary data.</text>
</comment>